<dbReference type="PROSITE" id="PS50102">
    <property type="entry name" value="RRM"/>
    <property type="match status" value="1"/>
</dbReference>
<feature type="region of interest" description="Disordered" evidence="4">
    <location>
        <begin position="175"/>
        <end position="194"/>
    </location>
</feature>
<dbReference type="Proteomes" id="UP000824890">
    <property type="component" value="Unassembled WGS sequence"/>
</dbReference>
<dbReference type="InterPro" id="IPR012677">
    <property type="entry name" value="Nucleotide-bd_a/b_plait_sf"/>
</dbReference>
<keyword evidence="1" id="KW-0507">mRNA processing</keyword>
<evidence type="ECO:0000256" key="2">
    <source>
        <dbReference type="ARBA" id="ARBA00022884"/>
    </source>
</evidence>
<reference evidence="6 7" key="1">
    <citation type="submission" date="2021-05" db="EMBL/GenBank/DDBJ databases">
        <title>Genome Assembly of Synthetic Allotetraploid Brassica napus Reveals Homoeologous Exchanges between Subgenomes.</title>
        <authorList>
            <person name="Davis J.T."/>
        </authorList>
    </citation>
    <scope>NUCLEOTIDE SEQUENCE [LARGE SCALE GENOMIC DNA]</scope>
    <source>
        <strain evidence="7">cv. Da-Ae</strain>
        <tissue evidence="6">Seedling</tissue>
    </source>
</reference>
<comment type="caution">
    <text evidence="6">The sequence shown here is derived from an EMBL/GenBank/DDBJ whole genome shotgun (WGS) entry which is preliminary data.</text>
</comment>
<evidence type="ECO:0000313" key="7">
    <source>
        <dbReference type="Proteomes" id="UP000824890"/>
    </source>
</evidence>
<evidence type="ECO:0000259" key="5">
    <source>
        <dbReference type="PROSITE" id="PS50102"/>
    </source>
</evidence>
<sequence>MACLKIQLDVCLRRTPYWIAYVKGKTCKTIKTFDFSKERFEILFLPPTTIESSKLVNSFSLGVLRRDKLSFKLMTVSIPQSLMFPKCSSYFVENNGKLVLSVCGIKYIKVYIAEKDDECQNWFWFLLCSELASIGSDEAKRSQHPPPGGLLPHHVPPPSAQQHYGYQQPPPYAMPGAAPPQMWNPQAAPPSQPMTADEIRTLWIGDLQFWMDESFLYSCFAHTGEIHTRVLLQGFQLIMIQITPLSCAEEAIRMLNGTQLGGTTVRLSWGRSPSSKQAADPSQYYYGGYGQGQEHYGYSMPQDPNAYYGGYPGGYQQPPQVGQQPPQQPPQQQQVGFSY</sequence>
<keyword evidence="2 3" id="KW-0694">RNA-binding</keyword>
<name>A0ABQ7YFB9_BRANA</name>
<evidence type="ECO:0000313" key="6">
    <source>
        <dbReference type="EMBL" id="KAH0866414.1"/>
    </source>
</evidence>
<dbReference type="SUPFAM" id="SSF54928">
    <property type="entry name" value="RNA-binding domain, RBD"/>
    <property type="match status" value="1"/>
</dbReference>
<gene>
    <name evidence="6" type="ORF">HID58_083625</name>
</gene>
<evidence type="ECO:0000256" key="4">
    <source>
        <dbReference type="SAM" id="MobiDB-lite"/>
    </source>
</evidence>
<dbReference type="InterPro" id="IPR050825">
    <property type="entry name" value="RBM42_RBP45_47-like"/>
</dbReference>
<dbReference type="PANTHER" id="PTHR47640">
    <property type="entry name" value="TRNA SELENOCYSTEINE 1-ASSOCIATED PROTEIN 1-RELATED-RELATED"/>
    <property type="match status" value="1"/>
</dbReference>
<dbReference type="PANTHER" id="PTHR47640:SF48">
    <property type="entry name" value="POLYADENYLATE-BINDING PROTEIN RBP45B"/>
    <property type="match status" value="1"/>
</dbReference>
<feature type="compositionally biased region" description="Low complexity" evidence="4">
    <location>
        <begin position="314"/>
        <end position="339"/>
    </location>
</feature>
<dbReference type="Gene3D" id="3.30.70.330">
    <property type="match status" value="1"/>
</dbReference>
<dbReference type="InterPro" id="IPR000504">
    <property type="entry name" value="RRM_dom"/>
</dbReference>
<organism evidence="6 7">
    <name type="scientific">Brassica napus</name>
    <name type="common">Rape</name>
    <dbReference type="NCBI Taxonomy" id="3708"/>
    <lineage>
        <taxon>Eukaryota</taxon>
        <taxon>Viridiplantae</taxon>
        <taxon>Streptophyta</taxon>
        <taxon>Embryophyta</taxon>
        <taxon>Tracheophyta</taxon>
        <taxon>Spermatophyta</taxon>
        <taxon>Magnoliopsida</taxon>
        <taxon>eudicotyledons</taxon>
        <taxon>Gunneridae</taxon>
        <taxon>Pentapetalae</taxon>
        <taxon>rosids</taxon>
        <taxon>malvids</taxon>
        <taxon>Brassicales</taxon>
        <taxon>Brassicaceae</taxon>
        <taxon>Brassiceae</taxon>
        <taxon>Brassica</taxon>
    </lineage>
</organism>
<dbReference type="InterPro" id="IPR006527">
    <property type="entry name" value="F-box-assoc_dom_typ1"/>
</dbReference>
<proteinExistence type="predicted"/>
<feature type="region of interest" description="Disordered" evidence="4">
    <location>
        <begin position="296"/>
        <end position="339"/>
    </location>
</feature>
<accession>A0ABQ7YFB9</accession>
<dbReference type="InterPro" id="IPR035979">
    <property type="entry name" value="RBD_domain_sf"/>
</dbReference>
<feature type="domain" description="RRM" evidence="5">
    <location>
        <begin position="200"/>
        <end position="272"/>
    </location>
</feature>
<keyword evidence="7" id="KW-1185">Reference proteome</keyword>
<dbReference type="EMBL" id="JAGKQM010000018">
    <property type="protein sequence ID" value="KAH0866414.1"/>
    <property type="molecule type" value="Genomic_DNA"/>
</dbReference>
<evidence type="ECO:0000256" key="1">
    <source>
        <dbReference type="ARBA" id="ARBA00022664"/>
    </source>
</evidence>
<protein>
    <recommendedName>
        <fullName evidence="5">RRM domain-containing protein</fullName>
    </recommendedName>
</protein>
<dbReference type="Pfam" id="PF07734">
    <property type="entry name" value="FBA_1"/>
    <property type="match status" value="1"/>
</dbReference>
<evidence type="ECO:0000256" key="3">
    <source>
        <dbReference type="PROSITE-ProRule" id="PRU00176"/>
    </source>
</evidence>